<keyword evidence="2" id="KW-1133">Transmembrane helix</keyword>
<dbReference type="EMBL" id="BSTK01000004">
    <property type="protein sequence ID" value="GLY84987.1"/>
    <property type="molecule type" value="Genomic_DNA"/>
</dbReference>
<evidence type="ECO:0000256" key="1">
    <source>
        <dbReference type="SAM" id="MobiDB-lite"/>
    </source>
</evidence>
<name>A0A9W6S3A8_9ACTN</name>
<feature type="compositionally biased region" description="Basic and acidic residues" evidence="1">
    <location>
        <begin position="239"/>
        <end position="250"/>
    </location>
</feature>
<evidence type="ECO:0000313" key="3">
    <source>
        <dbReference type="EMBL" id="GLY84987.1"/>
    </source>
</evidence>
<feature type="transmembrane region" description="Helical" evidence="2">
    <location>
        <begin position="6"/>
        <end position="24"/>
    </location>
</feature>
<organism evidence="3 4">
    <name type="scientific">Actinoallomurus iriomotensis</name>
    <dbReference type="NCBI Taxonomy" id="478107"/>
    <lineage>
        <taxon>Bacteria</taxon>
        <taxon>Bacillati</taxon>
        <taxon>Actinomycetota</taxon>
        <taxon>Actinomycetes</taxon>
        <taxon>Streptosporangiales</taxon>
        <taxon>Thermomonosporaceae</taxon>
        <taxon>Actinoallomurus</taxon>
    </lineage>
</organism>
<reference evidence="3" key="1">
    <citation type="submission" date="2023-03" db="EMBL/GenBank/DDBJ databases">
        <title>Actinoallomurus iriomotensis NBRC 103684.</title>
        <authorList>
            <person name="Ichikawa N."/>
            <person name="Sato H."/>
            <person name="Tonouchi N."/>
        </authorList>
    </citation>
    <scope>NUCLEOTIDE SEQUENCE</scope>
    <source>
        <strain evidence="3">NBRC 103684</strain>
    </source>
</reference>
<proteinExistence type="predicted"/>
<dbReference type="RefSeq" id="WP_285571441.1">
    <property type="nucleotide sequence ID" value="NZ_BSTK01000004.1"/>
</dbReference>
<protein>
    <recommendedName>
        <fullName evidence="5">Secreted protein</fullName>
    </recommendedName>
</protein>
<keyword evidence="2" id="KW-0812">Transmembrane</keyword>
<sequence>MSTVAVVVIVIVVLVVLAVAGYFARAQARRRGLQERFGPEYDRAVKDHESTREAEQELLARQKRHDQLEIRPLAPEVRERHLGEWRQVQERFVDAPETAVSEADRLIHQVMSERGYPTDEGYEQQVADLSVEHAATIGRYRQAHDIGSRAGSGQASTEDLRQAMVHYRALFTELLDIGDDANATNHATDRAAEPDAAGAETTAAPATETGARGETAEEEAEAERDGTAPRTKTGAKVKAAAERAETDTKTRARTTAGRRTARRDDEGA</sequence>
<keyword evidence="4" id="KW-1185">Reference proteome</keyword>
<dbReference type="AlphaFoldDB" id="A0A9W6S3A8"/>
<comment type="caution">
    <text evidence="3">The sequence shown here is derived from an EMBL/GenBank/DDBJ whole genome shotgun (WGS) entry which is preliminary data.</text>
</comment>
<accession>A0A9W6S3A8</accession>
<evidence type="ECO:0000313" key="4">
    <source>
        <dbReference type="Proteomes" id="UP001165074"/>
    </source>
</evidence>
<evidence type="ECO:0000256" key="2">
    <source>
        <dbReference type="SAM" id="Phobius"/>
    </source>
</evidence>
<feature type="compositionally biased region" description="Low complexity" evidence="1">
    <location>
        <begin position="194"/>
        <end position="213"/>
    </location>
</feature>
<feature type="region of interest" description="Disordered" evidence="1">
    <location>
        <begin position="190"/>
        <end position="268"/>
    </location>
</feature>
<dbReference type="Proteomes" id="UP001165074">
    <property type="component" value="Unassembled WGS sequence"/>
</dbReference>
<keyword evidence="2" id="KW-0472">Membrane</keyword>
<evidence type="ECO:0008006" key="5">
    <source>
        <dbReference type="Google" id="ProtNLM"/>
    </source>
</evidence>
<gene>
    <name evidence="3" type="ORF">Airi02_029160</name>
</gene>